<evidence type="ECO:0000313" key="8">
    <source>
        <dbReference type="EMBL" id="MCR0981797.1"/>
    </source>
</evidence>
<organism evidence="8 9">
    <name type="scientific">Roseomonas populi</name>
    <dbReference type="NCBI Taxonomy" id="3121582"/>
    <lineage>
        <taxon>Bacteria</taxon>
        <taxon>Pseudomonadati</taxon>
        <taxon>Pseudomonadota</taxon>
        <taxon>Alphaproteobacteria</taxon>
        <taxon>Acetobacterales</taxon>
        <taxon>Roseomonadaceae</taxon>
        <taxon>Roseomonas</taxon>
    </lineage>
</organism>
<dbReference type="PRINTS" id="PR00127">
    <property type="entry name" value="CLPPROTEASEP"/>
</dbReference>
<dbReference type="Pfam" id="PF00574">
    <property type="entry name" value="CLP_protease"/>
    <property type="match status" value="1"/>
</dbReference>
<evidence type="ECO:0000256" key="6">
    <source>
        <dbReference type="RuleBase" id="RU003567"/>
    </source>
</evidence>
<comment type="caution">
    <text evidence="8">The sequence shown here is derived from an EMBL/GenBank/DDBJ whole genome shotgun (WGS) entry which is preliminary data.</text>
</comment>
<evidence type="ECO:0000256" key="1">
    <source>
        <dbReference type="ARBA" id="ARBA00007039"/>
    </source>
</evidence>
<keyword evidence="2" id="KW-0963">Cytoplasm</keyword>
<dbReference type="Proteomes" id="UP001524642">
    <property type="component" value="Unassembled WGS sequence"/>
</dbReference>
<dbReference type="Gene3D" id="3.90.226.10">
    <property type="entry name" value="2-enoyl-CoA Hydratase, Chain A, domain 1"/>
    <property type="match status" value="1"/>
</dbReference>
<feature type="region of interest" description="Disordered" evidence="7">
    <location>
        <begin position="230"/>
        <end position="268"/>
    </location>
</feature>
<dbReference type="Pfam" id="PF25209">
    <property type="entry name" value="Phage_capsid_4"/>
    <property type="match status" value="1"/>
</dbReference>
<protein>
    <recommendedName>
        <fullName evidence="6">ATP-dependent Clp protease proteolytic subunit</fullName>
    </recommendedName>
</protein>
<proteinExistence type="inferred from homology"/>
<comment type="similarity">
    <text evidence="1 6">Belongs to the peptidase S14 family.</text>
</comment>
<dbReference type="InterPro" id="IPR023562">
    <property type="entry name" value="ClpP/TepA"/>
</dbReference>
<keyword evidence="3 8" id="KW-0645">Protease</keyword>
<evidence type="ECO:0000256" key="4">
    <source>
        <dbReference type="ARBA" id="ARBA00022801"/>
    </source>
</evidence>
<dbReference type="CDD" id="cd07016">
    <property type="entry name" value="S14_ClpP_1"/>
    <property type="match status" value="1"/>
</dbReference>
<evidence type="ECO:0000256" key="5">
    <source>
        <dbReference type="ARBA" id="ARBA00022825"/>
    </source>
</evidence>
<dbReference type="NCBIfam" id="NF045542">
    <property type="entry name" value="Clp_rel_HeadMat"/>
    <property type="match status" value="1"/>
</dbReference>
<dbReference type="InterPro" id="IPR029045">
    <property type="entry name" value="ClpP/crotonase-like_dom_sf"/>
</dbReference>
<feature type="compositionally biased region" description="Pro residues" evidence="7">
    <location>
        <begin position="236"/>
        <end position="265"/>
    </location>
</feature>
<evidence type="ECO:0000256" key="7">
    <source>
        <dbReference type="SAM" id="MobiDB-lite"/>
    </source>
</evidence>
<name>A0ABT1X3N4_9PROT</name>
<dbReference type="InterPro" id="IPR001907">
    <property type="entry name" value="ClpP"/>
</dbReference>
<evidence type="ECO:0000256" key="2">
    <source>
        <dbReference type="ARBA" id="ARBA00022490"/>
    </source>
</evidence>
<keyword evidence="5" id="KW-0720">Serine protease</keyword>
<dbReference type="GO" id="GO:0006508">
    <property type="term" value="P:proteolysis"/>
    <property type="evidence" value="ECO:0007669"/>
    <property type="project" value="UniProtKB-KW"/>
</dbReference>
<dbReference type="EMBL" id="JANJOU010000003">
    <property type="protein sequence ID" value="MCR0981797.1"/>
    <property type="molecule type" value="Genomic_DNA"/>
</dbReference>
<dbReference type="PANTHER" id="PTHR10381">
    <property type="entry name" value="ATP-DEPENDENT CLP PROTEASE PROTEOLYTIC SUBUNIT"/>
    <property type="match status" value="1"/>
</dbReference>
<dbReference type="GO" id="GO:0008233">
    <property type="term" value="F:peptidase activity"/>
    <property type="evidence" value="ECO:0007669"/>
    <property type="project" value="UniProtKB-KW"/>
</dbReference>
<evidence type="ECO:0000313" key="9">
    <source>
        <dbReference type="Proteomes" id="UP001524642"/>
    </source>
</evidence>
<accession>A0ABT1X3N4</accession>
<dbReference type="PANTHER" id="PTHR10381:SF70">
    <property type="entry name" value="ATP-DEPENDENT CLP PROTEASE PROTEOLYTIC SUBUNIT"/>
    <property type="match status" value="1"/>
</dbReference>
<reference evidence="8 9" key="1">
    <citation type="submission" date="2022-06" db="EMBL/GenBank/DDBJ databases">
        <title>Roseomonas CN29.</title>
        <authorList>
            <person name="Cheng Y."/>
            <person name="He X."/>
        </authorList>
    </citation>
    <scope>NUCLEOTIDE SEQUENCE [LARGE SCALE GENOMIC DNA]</scope>
    <source>
        <strain evidence="8 9">CN29</strain>
    </source>
</reference>
<gene>
    <name evidence="8" type="ORF">NRP21_07020</name>
</gene>
<sequence>MKPMDPAALAAAETVEHEITLEADTGSLTALAPTAGPAEIELFGVVGIDFTARDVRRALTAVAGRDLVVRVNSIGGLVTEGFAIFNAIARHEGRKVIAIEGQACSSAAFIAMAGDEIVMPQASLMMIHNASGGAHGNTETMESVLAVLRKIDGIQADVFAARTGQDRARVAELLAAETYFTAEEAVSLGFADRIENREAVQAAALVNLEDIMARAGGQSVAFRTAPTAHITAQGPATPPAPPAPATPPTGAAPPTPPAPAAPPASQPTAVATIQDLRAMVTQARGAVSADWALDLAAEGVTVAEARSRLIDAMAARQPQRPEGGIQITQDERDTFRGALEDALMYRMGGGQPTERARPLLGRSAMELARASIEAAGGKPAKFGHDTLRLAGAAMNLSSDFRAEAGMHTTSDFPVVLGNAARRTLLGAYAQVPQNWRQISQPENFEDFRKKQFLKLSGTPQLERIGEHGEFKYGTLSEGAEGFGIDTWGKIFAFTRQLLINDDLGALARAMRERGSSAGRTISARVWALVNNGHIGTGANKVIMSDGKAVFHADHKNLAASGTDITDAAMEAAYLAFAQQVDENGEPIDITPRTLVVGPTRAATARKFLGTGPNASGVPNIYQGDLQLIVEPRITTNAWFLFADPPLRDGLAVGFLNGREEPRLEEKAGWNVEGVEFKVALDFDAGWLDYRVAYRNPGN</sequence>
<evidence type="ECO:0000256" key="3">
    <source>
        <dbReference type="ARBA" id="ARBA00022670"/>
    </source>
</evidence>
<keyword evidence="9" id="KW-1185">Reference proteome</keyword>
<dbReference type="SUPFAM" id="SSF52096">
    <property type="entry name" value="ClpP/crotonase"/>
    <property type="match status" value="1"/>
</dbReference>
<keyword evidence="4" id="KW-0378">Hydrolase</keyword>
<dbReference type="RefSeq" id="WP_257715459.1">
    <property type="nucleotide sequence ID" value="NZ_JANJOU010000003.1"/>
</dbReference>